<organism evidence="2 3">
    <name type="scientific">Vicia faba</name>
    <name type="common">Broad bean</name>
    <name type="synonym">Faba vulgaris</name>
    <dbReference type="NCBI Taxonomy" id="3906"/>
    <lineage>
        <taxon>Eukaryota</taxon>
        <taxon>Viridiplantae</taxon>
        <taxon>Streptophyta</taxon>
        <taxon>Embryophyta</taxon>
        <taxon>Tracheophyta</taxon>
        <taxon>Spermatophyta</taxon>
        <taxon>Magnoliopsida</taxon>
        <taxon>eudicotyledons</taxon>
        <taxon>Gunneridae</taxon>
        <taxon>Pentapetalae</taxon>
        <taxon>rosids</taxon>
        <taxon>fabids</taxon>
        <taxon>Fabales</taxon>
        <taxon>Fabaceae</taxon>
        <taxon>Papilionoideae</taxon>
        <taxon>50 kb inversion clade</taxon>
        <taxon>NPAAA clade</taxon>
        <taxon>Hologalegina</taxon>
        <taxon>IRL clade</taxon>
        <taxon>Fabeae</taxon>
        <taxon>Vicia</taxon>
    </lineage>
</organism>
<evidence type="ECO:0000313" key="3">
    <source>
        <dbReference type="Proteomes" id="UP001157006"/>
    </source>
</evidence>
<dbReference type="EMBL" id="OX451739">
    <property type="protein sequence ID" value="CAI8608534.1"/>
    <property type="molecule type" value="Genomic_DNA"/>
</dbReference>
<keyword evidence="1" id="KW-0812">Transmembrane</keyword>
<evidence type="ECO:0000313" key="2">
    <source>
        <dbReference type="EMBL" id="CAI8608534.1"/>
    </source>
</evidence>
<feature type="transmembrane region" description="Helical" evidence="1">
    <location>
        <begin position="16"/>
        <end position="40"/>
    </location>
</feature>
<keyword evidence="1" id="KW-0472">Membrane</keyword>
<gene>
    <name evidence="2" type="ORF">VFH_IV091200</name>
</gene>
<dbReference type="Proteomes" id="UP001157006">
    <property type="component" value="Chromosome 4"/>
</dbReference>
<evidence type="ECO:0000256" key="1">
    <source>
        <dbReference type="SAM" id="Phobius"/>
    </source>
</evidence>
<keyword evidence="3" id="KW-1185">Reference proteome</keyword>
<protein>
    <submittedName>
        <fullName evidence="2">Uncharacterized protein</fullName>
    </submittedName>
</protein>
<keyword evidence="1" id="KW-1133">Transmembrane helix</keyword>
<accession>A0AAV1ADG7</accession>
<proteinExistence type="predicted"/>
<reference evidence="2 3" key="1">
    <citation type="submission" date="2023-01" db="EMBL/GenBank/DDBJ databases">
        <authorList>
            <person name="Kreplak J."/>
        </authorList>
    </citation>
    <scope>NUCLEOTIDE SEQUENCE [LARGE SCALE GENOMIC DNA]</scope>
</reference>
<name>A0AAV1ADG7_VICFA</name>
<feature type="transmembrane region" description="Helical" evidence="1">
    <location>
        <begin position="46"/>
        <end position="66"/>
    </location>
</feature>
<sequence length="132" mass="14953">MEKVLRIEPSNSFKSVVALSLCIGTIHFNLVFILFALFFLPLSKSPLVFGLTILFMVLPVDKNSLLGQKLSRFICKHVCSYFPITLHLEDAEAFHRNQSYGHLAKVQAYSPSSEGNATSWSNQDPMFIRWSI</sequence>
<dbReference type="AlphaFoldDB" id="A0AAV1ADG7"/>